<reference evidence="7 8" key="1">
    <citation type="journal article" date="2018" name="Mol. Biol. Evol.">
        <title>Broad Genomic Sampling Reveals a Smut Pathogenic Ancestry of the Fungal Clade Ustilaginomycotina.</title>
        <authorList>
            <person name="Kijpornyongpan T."/>
            <person name="Mondo S.J."/>
            <person name="Barry K."/>
            <person name="Sandor L."/>
            <person name="Lee J."/>
            <person name="Lipzen A."/>
            <person name="Pangilinan J."/>
            <person name="LaButti K."/>
            <person name="Hainaut M."/>
            <person name="Henrissat B."/>
            <person name="Grigoriev I.V."/>
            <person name="Spatafora J.W."/>
            <person name="Aime M.C."/>
        </authorList>
    </citation>
    <scope>NUCLEOTIDE SEQUENCE [LARGE SCALE GENOMIC DNA]</scope>
    <source>
        <strain evidence="7 8">MCA 4718</strain>
    </source>
</reference>
<dbReference type="GO" id="GO:0005096">
    <property type="term" value="F:GTPase activator activity"/>
    <property type="evidence" value="ECO:0007669"/>
    <property type="project" value="UniProtKB-KW"/>
</dbReference>
<gene>
    <name evidence="7" type="ORF">BCV69DRAFT_282852</name>
</gene>
<evidence type="ECO:0000256" key="3">
    <source>
        <dbReference type="SAM" id="MobiDB-lite"/>
    </source>
</evidence>
<dbReference type="EMBL" id="KZ819327">
    <property type="protein sequence ID" value="PWN20631.1"/>
    <property type="molecule type" value="Genomic_DNA"/>
</dbReference>
<protein>
    <recommendedName>
        <fullName evidence="9">Ras GEF</fullName>
    </recommendedName>
</protein>
<dbReference type="GO" id="GO:0007264">
    <property type="term" value="P:small GTPase-mediated signal transduction"/>
    <property type="evidence" value="ECO:0007669"/>
    <property type="project" value="InterPro"/>
</dbReference>
<feature type="compositionally biased region" description="Polar residues" evidence="3">
    <location>
        <begin position="31"/>
        <end position="58"/>
    </location>
</feature>
<feature type="compositionally biased region" description="Polar residues" evidence="3">
    <location>
        <begin position="2168"/>
        <end position="2178"/>
    </location>
</feature>
<feature type="domain" description="PH" evidence="4">
    <location>
        <begin position="2091"/>
        <end position="2142"/>
    </location>
</feature>
<dbReference type="PANTHER" id="PTHR14130:SF14">
    <property type="entry name" value="RHO GTPASE-ACTIVATING PROTEIN 92B"/>
    <property type="match status" value="1"/>
</dbReference>
<dbReference type="Pfam" id="PF00618">
    <property type="entry name" value="RasGEF_N"/>
    <property type="match status" value="1"/>
</dbReference>
<feature type="compositionally biased region" description="Gly residues" evidence="3">
    <location>
        <begin position="75"/>
        <end position="84"/>
    </location>
</feature>
<dbReference type="PANTHER" id="PTHR14130">
    <property type="entry name" value="3BP-1 RELATED RHOGAP"/>
    <property type="match status" value="1"/>
</dbReference>
<dbReference type="Gene3D" id="2.30.29.30">
    <property type="entry name" value="Pleckstrin-homology domain (PH domain)/Phosphotyrosine-binding domain (PTB)"/>
    <property type="match status" value="1"/>
</dbReference>
<feature type="region of interest" description="Disordered" evidence="3">
    <location>
        <begin position="2508"/>
        <end position="2567"/>
    </location>
</feature>
<dbReference type="InterPro" id="IPR023578">
    <property type="entry name" value="Ras_GEF_dom_sf"/>
</dbReference>
<dbReference type="OrthoDB" id="79452at2759"/>
<dbReference type="SUPFAM" id="SSF50729">
    <property type="entry name" value="PH domain-like"/>
    <property type="match status" value="1"/>
</dbReference>
<feature type="region of interest" description="Disordered" evidence="3">
    <location>
        <begin position="869"/>
        <end position="890"/>
    </location>
</feature>
<feature type="region of interest" description="Disordered" evidence="3">
    <location>
        <begin position="2141"/>
        <end position="2178"/>
    </location>
</feature>
<dbReference type="InterPro" id="IPR011993">
    <property type="entry name" value="PH-like_dom_sf"/>
</dbReference>
<dbReference type="CDD" id="cd06224">
    <property type="entry name" value="REM"/>
    <property type="match status" value="1"/>
</dbReference>
<keyword evidence="1" id="KW-0343">GTPase activation</keyword>
<dbReference type="GO" id="GO:0005085">
    <property type="term" value="F:guanyl-nucleotide exchange factor activity"/>
    <property type="evidence" value="ECO:0007669"/>
    <property type="project" value="UniProtKB-KW"/>
</dbReference>
<dbReference type="SUPFAM" id="SSF48350">
    <property type="entry name" value="GTPase activation domain, GAP"/>
    <property type="match status" value="1"/>
</dbReference>
<dbReference type="PROSITE" id="PS50212">
    <property type="entry name" value="RASGEF_NTER"/>
    <property type="match status" value="1"/>
</dbReference>
<dbReference type="InterPro" id="IPR000651">
    <property type="entry name" value="Ras-like_Gua-exchang_fac_N"/>
</dbReference>
<dbReference type="InterPro" id="IPR001895">
    <property type="entry name" value="RASGEF_cat_dom"/>
</dbReference>
<feature type="domain" description="Rho-GAP" evidence="6">
    <location>
        <begin position="2186"/>
        <end position="2380"/>
    </location>
</feature>
<dbReference type="Gene3D" id="1.10.840.10">
    <property type="entry name" value="Ras guanine-nucleotide exchange factors catalytic domain"/>
    <property type="match status" value="1"/>
</dbReference>
<dbReference type="InterPro" id="IPR008936">
    <property type="entry name" value="Rho_GTPase_activation_prot"/>
</dbReference>
<feature type="compositionally biased region" description="Low complexity" evidence="3">
    <location>
        <begin position="267"/>
        <end position="285"/>
    </location>
</feature>
<feature type="compositionally biased region" description="Polar residues" evidence="3">
    <location>
        <begin position="473"/>
        <end position="486"/>
    </location>
</feature>
<dbReference type="InterPro" id="IPR036964">
    <property type="entry name" value="RASGEF_cat_dom_sf"/>
</dbReference>
<keyword evidence="2" id="KW-0344">Guanine-nucleotide releasing factor</keyword>
<organism evidence="7 8">
    <name type="scientific">Pseudomicrostroma glucosiphilum</name>
    <dbReference type="NCBI Taxonomy" id="1684307"/>
    <lineage>
        <taxon>Eukaryota</taxon>
        <taxon>Fungi</taxon>
        <taxon>Dikarya</taxon>
        <taxon>Basidiomycota</taxon>
        <taxon>Ustilaginomycotina</taxon>
        <taxon>Exobasidiomycetes</taxon>
        <taxon>Microstromatales</taxon>
        <taxon>Microstromatales incertae sedis</taxon>
        <taxon>Pseudomicrostroma</taxon>
    </lineage>
</organism>
<feature type="region of interest" description="Disordered" evidence="3">
    <location>
        <begin position="2442"/>
        <end position="2473"/>
    </location>
</feature>
<dbReference type="Pfam" id="PF00620">
    <property type="entry name" value="RhoGAP"/>
    <property type="match status" value="1"/>
</dbReference>
<evidence type="ECO:0000256" key="1">
    <source>
        <dbReference type="ARBA" id="ARBA00022468"/>
    </source>
</evidence>
<dbReference type="GO" id="GO:0035020">
    <property type="term" value="P:regulation of Rac protein signal transduction"/>
    <property type="evidence" value="ECO:0007669"/>
    <property type="project" value="TreeGrafter"/>
</dbReference>
<dbReference type="GeneID" id="37014232"/>
<evidence type="ECO:0008006" key="9">
    <source>
        <dbReference type="Google" id="ProtNLM"/>
    </source>
</evidence>
<evidence type="ECO:0000313" key="8">
    <source>
        <dbReference type="Proteomes" id="UP000245942"/>
    </source>
</evidence>
<feature type="compositionally biased region" description="Polar residues" evidence="3">
    <location>
        <begin position="104"/>
        <end position="133"/>
    </location>
</feature>
<evidence type="ECO:0000259" key="4">
    <source>
        <dbReference type="PROSITE" id="PS50003"/>
    </source>
</evidence>
<feature type="compositionally biased region" description="Low complexity" evidence="3">
    <location>
        <begin position="161"/>
        <end position="187"/>
    </location>
</feature>
<accession>A0A316U839</accession>
<feature type="compositionally biased region" description="Low complexity" evidence="3">
    <location>
        <begin position="347"/>
        <end position="357"/>
    </location>
</feature>
<dbReference type="PROSITE" id="PS50238">
    <property type="entry name" value="RHOGAP"/>
    <property type="match status" value="1"/>
</dbReference>
<dbReference type="RefSeq" id="XP_025347791.1">
    <property type="nucleotide sequence ID" value="XM_025492498.1"/>
</dbReference>
<dbReference type="SMART" id="SM00147">
    <property type="entry name" value="RasGEF"/>
    <property type="match status" value="1"/>
</dbReference>
<dbReference type="InterPro" id="IPR001849">
    <property type="entry name" value="PH_domain"/>
</dbReference>
<dbReference type="Gene3D" id="1.10.555.10">
    <property type="entry name" value="Rho GTPase activation protein"/>
    <property type="match status" value="1"/>
</dbReference>
<dbReference type="InterPro" id="IPR000198">
    <property type="entry name" value="RhoGAP_dom"/>
</dbReference>
<feature type="domain" description="N-terminal Ras-GEF" evidence="5">
    <location>
        <begin position="1395"/>
        <end position="1578"/>
    </location>
</feature>
<feature type="compositionally biased region" description="Polar residues" evidence="3">
    <location>
        <begin position="381"/>
        <end position="391"/>
    </location>
</feature>
<dbReference type="Gene3D" id="1.20.870.10">
    <property type="entry name" value="Son of sevenless (SoS) protein Chain: S domain 1"/>
    <property type="match status" value="1"/>
</dbReference>
<dbReference type="Proteomes" id="UP000245942">
    <property type="component" value="Unassembled WGS sequence"/>
</dbReference>
<evidence type="ECO:0000259" key="6">
    <source>
        <dbReference type="PROSITE" id="PS50238"/>
    </source>
</evidence>
<feature type="region of interest" description="Disordered" evidence="3">
    <location>
        <begin position="1987"/>
        <end position="2034"/>
    </location>
</feature>
<evidence type="ECO:0000256" key="2">
    <source>
        <dbReference type="PROSITE-ProRule" id="PRU00135"/>
    </source>
</evidence>
<feature type="region of interest" description="Disordered" evidence="3">
    <location>
        <begin position="1347"/>
        <end position="1382"/>
    </location>
</feature>
<feature type="compositionally biased region" description="Low complexity" evidence="3">
    <location>
        <begin position="2508"/>
        <end position="2528"/>
    </location>
</feature>
<name>A0A316U839_9BASI</name>
<dbReference type="STRING" id="1684307.A0A316U839"/>
<feature type="region of interest" description="Disordered" evidence="3">
    <location>
        <begin position="405"/>
        <end position="511"/>
    </location>
</feature>
<feature type="region of interest" description="Disordered" evidence="3">
    <location>
        <begin position="1"/>
        <end position="392"/>
    </location>
</feature>
<feature type="compositionally biased region" description="Polar residues" evidence="3">
    <location>
        <begin position="1987"/>
        <end position="2003"/>
    </location>
</feature>
<dbReference type="Pfam" id="PF00617">
    <property type="entry name" value="RasGEF"/>
    <property type="match status" value="1"/>
</dbReference>
<evidence type="ECO:0000313" key="7">
    <source>
        <dbReference type="EMBL" id="PWN20631.1"/>
    </source>
</evidence>
<proteinExistence type="predicted"/>
<keyword evidence="8" id="KW-1185">Reference proteome</keyword>
<dbReference type="GO" id="GO:0032956">
    <property type="term" value="P:regulation of actin cytoskeleton organization"/>
    <property type="evidence" value="ECO:0007669"/>
    <property type="project" value="TreeGrafter"/>
</dbReference>
<sequence>MLRRNKKKEQQAPPAASGSTGPLSDADPYATATSPHSTSRPATIEPQQSPTSSRTTGSFGRAAQADLRRQQRGYQGNGNLGSSGDGDRGMPSSGSAEAMPPPGAQSSYPQTGSGMPSSASTATFAQPQSTSRSGGALGFIFSKAKNTFAGSSSNTGGGESGHMASTSLGSSSGMPASSTSMASLASLQEDGDFYRIDPRAPGMQNGAMSSPSKGSRPMGDDADSRQRGGRFVGSEAMPATASSPTSKGFFSRDRKTSVASTTRAHAAVRGAGNGSSNASGHANTGSLGGGGYGQFSRSQADLTSRREYDSPASMSSDLPRMPFMAPSKSQTANSIGAPALDDRAFLRSPSPRSMFSRSADELAPNPASLSPNGKAGGLRSPSPQMFGQNGSIPLGSGIVAFATPDEQDETSQQPMWIDGTGRTLQAGSSHSSRAVSPSGSKGEMAVSLGTGGGNSSQSTQMAFSYGARAISPSPESKASHNRTGSKFATPDTFFGPSSSGKKSASRGMGHSGGLSTSFSLTNVAAGASNVIDRLRGPGGTGLPTEPQRSASLPPGVVFQGLLNRNMNVAVPLSQLGGQSQREKDVSKGWKPYKVLLKDGQMMFFKPPGQVIDEVKDLFPSSVVRQSAASVSAQEAVSRGLGHQNFDAAMLKQSGLGTQDLLNATKARDGSSLLPMPRSIPSSPVKKSPLASGQDEETHRKETSGPTRPSWHREGKHKDLELSQSIQMPASWPARIQSGSFEALVHEFVFASQSTTDDDPSDAAHMLQTVLYVSLANGKSIRDFLVQLKGELTQALVVEIGDVLQGQKCDSQEDVDRFKTGVRTRVSSCCDLLVLHHADGLQGENAELLQDLAKEVCGLNFDVNTGLGQHSLGTPGEGEQDVTLSSDRDDSKLRSNAARPKLASLAQGHLSGSDLLSFEPADVATQIQAFHCDRLRALAIPRLWVSTFARREAPTEGGEDGLPAPSFFGFSGAQPHYLTRLVLDQLVGRSAVSKQHVSSTAAKHRAALLRHWIAVASYLLSFGDILGWAAIMVALCSRAVARLQHSWRYVAEGDRILHATSWTPKLAKLGWSEEGQTHLAGVVTLSAITSRQFKDKDGRKQQPIPFFGDSLSRIQDVLGASSIDSRLPFAPLTQEVTCLYDLVGAWFTDSCQSQPLRPAAIPGVGSPVKEFQHALQTLAAGGSVSSVSSYLATSVLIEPCGLGNLDLHWRPSLPPQLNAKALIPLMFPEALPTLDLLNREDVVNILYPGMSQQRRPSGSLGGAEASAGFARYVRSPLGGAPLKGRSSPASLRRTRTYPAIGTRNKSVPFGDISEWAALADRGAAPHDEGTVFRIGSDLVLKATEDAQLNSSSGSPMLSNARFSQELSRSRPLSQMSKRSSLPASQRSSMVDAFVSVQVVVKAASLERLVDILVLGVSDLTVTLSDDNGEIPLQSARRSKLSMDVHAFRTSFLATYRSTCTPIVLFEFLRKRFLAAVNAAKEMSSMPQGANTSRFPSWSMFPVSSAKSEAGLDSADRDYAARVRSGVVSILTVWTQRHTQDFLDFPELLAAFDAFIGQQEESLQGATSVTTASKGDTDLSKAVAALQEVASTLRVNMLRINTRTQFKLEGPPLKEPSPNDEGMIDGQTAIERGDFDAAGPLQIVEHLECVASVFFDKISEKDLLMAAELFERQATDPLGWHVNRESGAAEPQMVTMYKLLESLTPQDGDHGVASLSQKLPASIRDACSAHSLLRGWVAVHIIEQRIGLERRQSRIEKLLDAIWICRARMLNARSEEVSSTPLSASAPLQDATVGSFVESVIVGSLTAPESRTFVRAWQGVCHSRGGTGERLEDLIPASDSLPTLNAASASQPSTPDVGWLLRSLAQAVSRKSPLALADSTLVDFERSQIVFNLIESSFAIRPTPVSQAIAETASARLAAMQLRLRRVHWDRRTFREEAAREALEGQPLPSTTCYRAVRPLQKITVAHAEKQRRDRAAFDSLRTAAMSTTASSQGFDSSANSSAPVTRSPGFGPQEIIGRPSFTVTPAAPGPAISAEKRSRRVTALFRGAVRGTTGLIASGNDKTERTGAEISQRSAGSLLNLISTNQKPASVINLAGARVALWQNTQRSYTFHVSAQDGDCYLLQAATQDDANEWLNQVSKTIREAPVSRTGHPSQSDSKKGGSAALLSKSKSGTTTAPTHSEPFYGVELKILADREGRSVPLGLERMLAVVEARGLKEQGIYRISGAKNAIEGLKQALSTQAAESVNFEHGEFSDVHTIAGAIKQWYRELPEPVVPFAFYHRLIAAEGIESHDERLYAIRDVIWEFPRHHFQLLQRTAEHLGRVADEAEFNKMQPHNLGLVFGTSLLNPAPSATSIAESFGSLGKAANVVKLILTFHDWLFEPEAAADATVEEPGDATVTGRSEADTEMAADDIDEPAADTSIVATSVSAPEPLQTIAIKEEAVEGEDAEVDAPPQESYRIPGLPPHDDSSLLPAGQADEDLELLLTSDASADTDRLLAQLQAEADADAAAAAAPNSPSAAVSASESQAGLAASTTSDSEGGEMEVMEQPEVARRRKGASQARRSMREESVYADALEVALDSTSVTRASLLPDEAMLDMLRMMGASELQEAKEDGASGI</sequence>
<dbReference type="PROSITE" id="PS50003">
    <property type="entry name" value="PH_DOMAIN"/>
    <property type="match status" value="1"/>
</dbReference>
<feature type="compositionally biased region" description="Polar residues" evidence="3">
    <location>
        <begin position="422"/>
        <end position="439"/>
    </location>
</feature>
<feature type="region of interest" description="Disordered" evidence="3">
    <location>
        <begin position="665"/>
        <end position="717"/>
    </location>
</feature>
<evidence type="ECO:0000259" key="5">
    <source>
        <dbReference type="PROSITE" id="PS50212"/>
    </source>
</evidence>
<dbReference type="InterPro" id="IPR047165">
    <property type="entry name" value="RHG17/44/SH3BP1-like"/>
</dbReference>
<dbReference type="SMART" id="SM00324">
    <property type="entry name" value="RhoGAP"/>
    <property type="match status" value="1"/>
</dbReference>
<dbReference type="SUPFAM" id="SSF48366">
    <property type="entry name" value="Ras GEF"/>
    <property type="match status" value="2"/>
</dbReference>